<dbReference type="PANTHER" id="PTHR10204">
    <property type="entry name" value="NAD P H OXIDOREDUCTASE-RELATED"/>
    <property type="match status" value="1"/>
</dbReference>
<evidence type="ECO:0000256" key="2">
    <source>
        <dbReference type="ARBA" id="ARBA00023002"/>
    </source>
</evidence>
<comment type="similarity">
    <text evidence="1">Belongs to the NAD(P)H dehydrogenase (quinone) family.</text>
</comment>
<name>A0A645DVK6_9ZZZZ</name>
<dbReference type="SUPFAM" id="SSF52218">
    <property type="entry name" value="Flavoproteins"/>
    <property type="match status" value="1"/>
</dbReference>
<dbReference type="EC" id="1.6.5.2" evidence="4"/>
<evidence type="ECO:0000313" key="4">
    <source>
        <dbReference type="EMBL" id="MPM92382.1"/>
    </source>
</evidence>
<accession>A0A645DVK6</accession>
<proteinExistence type="inferred from homology"/>
<evidence type="ECO:0000259" key="3">
    <source>
        <dbReference type="Pfam" id="PF02525"/>
    </source>
</evidence>
<keyword evidence="2 4" id="KW-0560">Oxidoreductase</keyword>
<evidence type="ECO:0000256" key="1">
    <source>
        <dbReference type="ARBA" id="ARBA00006252"/>
    </source>
</evidence>
<dbReference type="EMBL" id="VSSQ01039331">
    <property type="protein sequence ID" value="MPM92382.1"/>
    <property type="molecule type" value="Genomic_DNA"/>
</dbReference>
<gene>
    <name evidence="4" type="primary">kefG_4</name>
    <name evidence="4" type="ORF">SDC9_139517</name>
</gene>
<dbReference type="Pfam" id="PF02525">
    <property type="entry name" value="Flavodoxin_2"/>
    <property type="match status" value="1"/>
</dbReference>
<dbReference type="InterPro" id="IPR029039">
    <property type="entry name" value="Flavoprotein-like_sf"/>
</dbReference>
<organism evidence="4">
    <name type="scientific">bioreactor metagenome</name>
    <dbReference type="NCBI Taxonomy" id="1076179"/>
    <lineage>
        <taxon>unclassified sequences</taxon>
        <taxon>metagenomes</taxon>
        <taxon>ecological metagenomes</taxon>
    </lineage>
</organism>
<sequence length="129" mass="14372">MEWCDLMLWQFPMWWFGLPATLKGWVDRTFALGRVYDGKHLYKQGRFIGKRALLSLTTGAPESAYRPDGMNGDIAKLLYPVTHGVLPFVGFTVLPPHIVYAPAHIGEDARTEALAAYGRYLTGIAAETA</sequence>
<comment type="caution">
    <text evidence="4">The sequence shown here is derived from an EMBL/GenBank/DDBJ whole genome shotgun (WGS) entry which is preliminary data.</text>
</comment>
<dbReference type="GO" id="GO:0003955">
    <property type="term" value="F:NAD(P)H dehydrogenase (quinone) activity"/>
    <property type="evidence" value="ECO:0007669"/>
    <property type="project" value="UniProtKB-EC"/>
</dbReference>
<protein>
    <submittedName>
        <fullName evidence="4">Glutathione-regulated potassium-efflux system ancillary protein KefG</fullName>
        <ecNumber evidence="4">1.6.5.2</ecNumber>
    </submittedName>
</protein>
<feature type="domain" description="Flavodoxin-like fold" evidence="3">
    <location>
        <begin position="1"/>
        <end position="120"/>
    </location>
</feature>
<dbReference type="AlphaFoldDB" id="A0A645DVK6"/>
<dbReference type="InterPro" id="IPR051545">
    <property type="entry name" value="NAD(P)H_dehydrogenase_qn"/>
</dbReference>
<dbReference type="GO" id="GO:0005829">
    <property type="term" value="C:cytosol"/>
    <property type="evidence" value="ECO:0007669"/>
    <property type="project" value="TreeGrafter"/>
</dbReference>
<dbReference type="InterPro" id="IPR003680">
    <property type="entry name" value="Flavodoxin_fold"/>
</dbReference>
<reference evidence="4" key="1">
    <citation type="submission" date="2019-08" db="EMBL/GenBank/DDBJ databases">
        <authorList>
            <person name="Kucharzyk K."/>
            <person name="Murdoch R.W."/>
            <person name="Higgins S."/>
            <person name="Loffler F."/>
        </authorList>
    </citation>
    <scope>NUCLEOTIDE SEQUENCE</scope>
</reference>
<dbReference type="Gene3D" id="3.40.50.360">
    <property type="match status" value="1"/>
</dbReference>
<dbReference type="PANTHER" id="PTHR10204:SF34">
    <property type="entry name" value="NAD(P)H DEHYDROGENASE [QUINONE] 1 ISOFORM 1"/>
    <property type="match status" value="1"/>
</dbReference>